<evidence type="ECO:0000313" key="5">
    <source>
        <dbReference type="EMBL" id="SDK03443.1"/>
    </source>
</evidence>
<evidence type="ECO:0000313" key="6">
    <source>
        <dbReference type="Proteomes" id="UP000198525"/>
    </source>
</evidence>
<dbReference type="InterPro" id="IPR006315">
    <property type="entry name" value="OM_autotransptr_brl_dom"/>
</dbReference>
<feature type="compositionally biased region" description="Gly residues" evidence="3">
    <location>
        <begin position="202"/>
        <end position="211"/>
    </location>
</feature>
<feature type="region of interest" description="Disordered" evidence="3">
    <location>
        <begin position="1478"/>
        <end position="1508"/>
    </location>
</feature>
<dbReference type="Gene3D" id="2.40.128.130">
    <property type="entry name" value="Autotransporter beta-domain"/>
    <property type="match status" value="1"/>
</dbReference>
<dbReference type="STRING" id="376427.SAMN04487954_110138"/>
<dbReference type="NCBIfam" id="TIGR02601">
    <property type="entry name" value="autotrns_rpt"/>
    <property type="match status" value="6"/>
</dbReference>
<dbReference type="InterPro" id="IPR011050">
    <property type="entry name" value="Pectin_lyase_fold/virulence"/>
</dbReference>
<dbReference type="RefSeq" id="WP_089686847.1">
    <property type="nucleotide sequence ID" value="NZ_FNES01000010.1"/>
</dbReference>
<evidence type="ECO:0000256" key="3">
    <source>
        <dbReference type="SAM" id="MobiDB-lite"/>
    </source>
</evidence>
<organism evidence="5 6">
    <name type="scientific">Billgrantia gudaonensis</name>
    <dbReference type="NCBI Taxonomy" id="376427"/>
    <lineage>
        <taxon>Bacteria</taxon>
        <taxon>Pseudomonadati</taxon>
        <taxon>Pseudomonadota</taxon>
        <taxon>Gammaproteobacteria</taxon>
        <taxon>Oceanospirillales</taxon>
        <taxon>Halomonadaceae</taxon>
        <taxon>Billgrantia</taxon>
    </lineage>
</organism>
<accession>A0A1G8YL80</accession>
<sequence>MNRTYRLIWNATLQPWKVAAEHACRRAARLTPRGGLAALALIWHAAAPAETFIVHNDSASGDGSLREAVNEANAAGAGPHTIDFSLTDPTATISVDETLDLDVDVTIQGSRPTLSSTSGQRLFRVNDATVKLRGLTLAGGRARGGDGGSGSGGGGGGAGLGGAIFVDSGGDLTLDGIEFKDNRAEGGDGGDGGLGNADSDNTGGGGGGGMDQAGDAGTIFDSYSGDGGHGGHGGDGGGPDGGSGGAFPYATNPGNSGGDGGEASGGGGGSPSIEENAGAGGDASFGGAGGGGGSAFNGTAGDGGNGGFAAGGGGGGGGEADSLFGTPGSGGSGGYGAGSGGSAGGDGGGGAGLGGAVFVRDGGSVSIENSNFGAGNTAVGGSGHQDGAGEGGALFLRGGGTLENHVAATQARQLASSVASDQALGLEKTGEGTLVLNAASDFDDGVTVTEGTLRGDSSTLVNDTDIAADATLEFDQDSDGTHEAGLSGAGELLKSGGGTLTLDGSYTHASTRVDEGTLRGDSSTLTADTEIAGGATLQFDQGSDGTHDAALSGDGKLLKTGDGILTLNGSYDHGDTEINGGVLQIGQLNDLGRGTLRLDDGTLHLSESSISDKSIDLGDNGGTLRVSSTDQLDLDGSLGGTGELRKTGDGTLRLHTEPYHEGGTRVLAGTLALTGMVTELRDEIHIADGARLSTEFNTIALHSLSGAGELEIGPGDIEVRDGSFEGTLSGGGQLSKTGGGILSLSGPLTHGAGTRVSGGTLKLADDADTPGSTQIDSGAALATGDREVAISTLTGAGALDIGGGGVRIGLGGDSTFDGNTTGAGPLIKDGNSRLTLSGPLGHDTTTVDAGTLALTGDAQTPGDVSIETGAVLETDDRPVSLSGLSGDGELQLGNGGVVVNDAGSSAFAGGIQGSGGLSKAGTGTLSLSGSLAYDGTTTVDEGTLALTGDADSPGEVIIDADGTLETGSAAVSLDSLAGDGELHLGSGGVMVNAAADSVFGGRIQGDGGLDKDGAGTLTLRGALGYDGATTVGEGTLTLAGDADTPGDVTITTDAVLETASREVTLSSLTGNGELYMGSGGVRLDTDGNASFSGRVAGEGALEKEGAGSLELSGHTAYTGNTRVRAGTLALSSGADRLRGARIDDGAQLLLDGHRVQADALIGEGTLALNDATLALGETHADSAFAGEFAGDGTVSKHGDGALLLTGDSSGFTGELTLHGGTTVAGGTLGGRLFIEDGATLGGNGTLGDVTVNGGGRIAPGYSPGELAVDGDLTFGSDGVYQVEVDADAQDRIDVAGTASLAGLVDVVSLEPDGDESVLGDHTILTADTLDGEFDAVAANYAFLNPSLTYSDQTVELTLALSSDERLSSYATSGNAQRLMSELETVDTDAPGYQAFENALLLLESGEAGQAAEELAGSDIPVSQTAIDQLTQSFSATLQGRMSGASSETPLAAAALQQLHRGDAAYAPQRLSMLESAFAPPSRQHRETVGPRGYAPTLSQPTGPVSWARAVSSDSRLGADGDLPGVSSRSTGVHAGSELFLDTDLMVGVAFGIERGQVSGDSAQSDFDTYSAGLYARQELGDWRLSGSASMGWLDLESERSVTGFGQHQADYDAHVGTVDAELAYAPSPEESDWRVSPLVGLTYSHTRREGFQEEGLAGLDVDDSRDDSVRGRLGAEIAYRVSDSAAITGRLAWSHELGNPEASTEASLLGSDPFTIEGQTLPTDLMDVGVGMEARVTDRVDVYAAYDGRLGSDYEDHAGQVGMRWRW</sequence>
<evidence type="ECO:0000256" key="1">
    <source>
        <dbReference type="ARBA" id="ARBA00022729"/>
    </source>
</evidence>
<dbReference type="EMBL" id="FNES01000010">
    <property type="protein sequence ID" value="SDK03443.1"/>
    <property type="molecule type" value="Genomic_DNA"/>
</dbReference>
<dbReference type="InterPro" id="IPR013425">
    <property type="entry name" value="Autotrns_rpt"/>
</dbReference>
<dbReference type="InterPro" id="IPR024973">
    <property type="entry name" value="ESPR"/>
</dbReference>
<feature type="region of interest" description="Disordered" evidence="3">
    <location>
        <begin position="180"/>
        <end position="285"/>
    </location>
</feature>
<dbReference type="Gene3D" id="2.160.20.20">
    <property type="match status" value="3"/>
</dbReference>
<dbReference type="NCBIfam" id="TIGR01414">
    <property type="entry name" value="autotrans_barl"/>
    <property type="match status" value="1"/>
</dbReference>
<proteinExistence type="predicted"/>
<dbReference type="SUPFAM" id="SSF51126">
    <property type="entry name" value="Pectin lyase-like"/>
    <property type="match status" value="3"/>
</dbReference>
<protein>
    <submittedName>
        <fullName evidence="5">Outer membrane autotransporter barrel domain-containing protein</fullName>
    </submittedName>
</protein>
<dbReference type="PROSITE" id="PS51208">
    <property type="entry name" value="AUTOTRANSPORTER"/>
    <property type="match status" value="1"/>
</dbReference>
<keyword evidence="6" id="KW-1185">Reference proteome</keyword>
<keyword evidence="2" id="KW-0843">Virulence</keyword>
<evidence type="ECO:0000259" key="4">
    <source>
        <dbReference type="PROSITE" id="PS51208"/>
    </source>
</evidence>
<dbReference type="GO" id="GO:0019867">
    <property type="term" value="C:outer membrane"/>
    <property type="evidence" value="ECO:0007669"/>
    <property type="project" value="InterPro"/>
</dbReference>
<reference evidence="5 6" key="1">
    <citation type="submission" date="2016-10" db="EMBL/GenBank/DDBJ databases">
        <authorList>
            <person name="de Groot N.N."/>
        </authorList>
    </citation>
    <scope>NUCLEOTIDE SEQUENCE [LARGE SCALE GENOMIC DNA]</scope>
    <source>
        <strain evidence="5 6">CGMCC 1.6133</strain>
    </source>
</reference>
<gene>
    <name evidence="5" type="ORF">SAMN04487954_110138</name>
</gene>
<feature type="compositionally biased region" description="Gly residues" evidence="3">
    <location>
        <begin position="255"/>
        <end position="270"/>
    </location>
</feature>
<dbReference type="Proteomes" id="UP000198525">
    <property type="component" value="Unassembled WGS sequence"/>
</dbReference>
<dbReference type="InterPro" id="IPR012332">
    <property type="entry name" value="Autotransporter_pectin_lyase_C"/>
</dbReference>
<evidence type="ECO:0000256" key="2">
    <source>
        <dbReference type="ARBA" id="ARBA00023026"/>
    </source>
</evidence>
<dbReference type="Pfam" id="PF12951">
    <property type="entry name" value="PATR"/>
    <property type="match status" value="10"/>
</dbReference>
<keyword evidence="1" id="KW-0732">Signal</keyword>
<dbReference type="InterPro" id="IPR005546">
    <property type="entry name" value="Autotransporte_beta"/>
</dbReference>
<feature type="domain" description="Autotransporter" evidence="4">
    <location>
        <begin position="1498"/>
        <end position="1767"/>
    </location>
</feature>
<feature type="compositionally biased region" description="Gly residues" evidence="3">
    <location>
        <begin position="225"/>
        <end position="245"/>
    </location>
</feature>
<dbReference type="SUPFAM" id="SSF103515">
    <property type="entry name" value="Autotransporter"/>
    <property type="match status" value="1"/>
</dbReference>
<dbReference type="Pfam" id="PF03797">
    <property type="entry name" value="Autotransporter"/>
    <property type="match status" value="1"/>
</dbReference>
<dbReference type="Pfam" id="PF13018">
    <property type="entry name" value="ESPR"/>
    <property type="match status" value="1"/>
</dbReference>
<dbReference type="OrthoDB" id="9780507at2"/>
<dbReference type="InterPro" id="IPR036709">
    <property type="entry name" value="Autotransporte_beta_dom_sf"/>
</dbReference>
<name>A0A1G8YL80_9GAMM</name>
<dbReference type="SMART" id="SM00869">
    <property type="entry name" value="Autotransporter"/>
    <property type="match status" value="1"/>
</dbReference>